<comment type="caution">
    <text evidence="2">The sequence shown here is derived from an EMBL/GenBank/DDBJ whole genome shotgun (WGS) entry which is preliminary data.</text>
</comment>
<dbReference type="GO" id="GO:0003677">
    <property type="term" value="F:DNA binding"/>
    <property type="evidence" value="ECO:0007669"/>
    <property type="project" value="InterPro"/>
</dbReference>
<dbReference type="GO" id="GO:0006265">
    <property type="term" value="P:DNA topological change"/>
    <property type="evidence" value="ECO:0007669"/>
    <property type="project" value="InterPro"/>
</dbReference>
<accession>A0A8X7Q6C1</accession>
<feature type="compositionally biased region" description="Basic residues" evidence="1">
    <location>
        <begin position="160"/>
        <end position="172"/>
    </location>
</feature>
<proteinExistence type="predicted"/>
<dbReference type="GO" id="GO:0003918">
    <property type="term" value="F:DNA topoisomerase type II (double strand cut, ATP-hydrolyzing) activity"/>
    <property type="evidence" value="ECO:0007669"/>
    <property type="project" value="InterPro"/>
</dbReference>
<dbReference type="EMBL" id="JAAMPC010000014">
    <property type="protein sequence ID" value="KAG2263125.1"/>
    <property type="molecule type" value="Genomic_DNA"/>
</dbReference>
<protein>
    <submittedName>
        <fullName evidence="2">Uncharacterized protein</fullName>
    </submittedName>
</protein>
<evidence type="ECO:0000256" key="1">
    <source>
        <dbReference type="SAM" id="MobiDB-lite"/>
    </source>
</evidence>
<gene>
    <name evidence="2" type="ORF">Bca52824_070204</name>
</gene>
<sequence>MGHKLVLTVDDTTSVWPDDERDLLEITKYVASKLKKLAPSKSASKEKQEVKSAGKGKDKTKGPIDKVLKNANGCEGIGTGWSSFIPNYDPRDIAANVRRLAALPTQSPKKLGKKAGVPPLKTGTAAPRKQAPKKASELDTAEASSSAMDTGGNVVEVAKPKGRQVAKKKTHAAPKVEDDEMLL</sequence>
<keyword evidence="3" id="KW-1185">Reference proteome</keyword>
<evidence type="ECO:0000313" key="2">
    <source>
        <dbReference type="EMBL" id="KAG2263125.1"/>
    </source>
</evidence>
<dbReference type="InterPro" id="IPR013758">
    <property type="entry name" value="Topo_IIA_A/C_ab"/>
</dbReference>
<dbReference type="InterPro" id="IPR013760">
    <property type="entry name" value="Topo_IIA-like_dom_sf"/>
</dbReference>
<dbReference type="AlphaFoldDB" id="A0A8X7Q6C1"/>
<evidence type="ECO:0000313" key="3">
    <source>
        <dbReference type="Proteomes" id="UP000886595"/>
    </source>
</evidence>
<name>A0A8X7Q6C1_BRACI</name>
<dbReference type="GO" id="GO:0005524">
    <property type="term" value="F:ATP binding"/>
    <property type="evidence" value="ECO:0007669"/>
    <property type="project" value="InterPro"/>
</dbReference>
<dbReference type="Gene3D" id="3.90.199.10">
    <property type="entry name" value="Topoisomerase II, domain 5"/>
    <property type="match status" value="1"/>
</dbReference>
<feature type="region of interest" description="Disordered" evidence="1">
    <location>
        <begin position="37"/>
        <end position="65"/>
    </location>
</feature>
<dbReference type="OrthoDB" id="1725841at2759"/>
<dbReference type="Proteomes" id="UP000886595">
    <property type="component" value="Unassembled WGS sequence"/>
</dbReference>
<reference evidence="2 3" key="1">
    <citation type="submission" date="2020-02" db="EMBL/GenBank/DDBJ databases">
        <authorList>
            <person name="Ma Q."/>
            <person name="Huang Y."/>
            <person name="Song X."/>
            <person name="Pei D."/>
        </authorList>
    </citation>
    <scope>NUCLEOTIDE SEQUENCE [LARGE SCALE GENOMIC DNA]</scope>
    <source>
        <strain evidence="2">Sxm20200214</strain>
        <tissue evidence="2">Leaf</tissue>
    </source>
</reference>
<organism evidence="2 3">
    <name type="scientific">Brassica carinata</name>
    <name type="common">Ethiopian mustard</name>
    <name type="synonym">Abyssinian cabbage</name>
    <dbReference type="NCBI Taxonomy" id="52824"/>
    <lineage>
        <taxon>Eukaryota</taxon>
        <taxon>Viridiplantae</taxon>
        <taxon>Streptophyta</taxon>
        <taxon>Embryophyta</taxon>
        <taxon>Tracheophyta</taxon>
        <taxon>Spermatophyta</taxon>
        <taxon>Magnoliopsida</taxon>
        <taxon>eudicotyledons</taxon>
        <taxon>Gunneridae</taxon>
        <taxon>Pentapetalae</taxon>
        <taxon>rosids</taxon>
        <taxon>malvids</taxon>
        <taxon>Brassicales</taxon>
        <taxon>Brassicaceae</taxon>
        <taxon>Brassiceae</taxon>
        <taxon>Brassica</taxon>
    </lineage>
</organism>
<dbReference type="SUPFAM" id="SSF56719">
    <property type="entry name" value="Type II DNA topoisomerase"/>
    <property type="match status" value="1"/>
</dbReference>
<feature type="compositionally biased region" description="Basic and acidic residues" evidence="1">
    <location>
        <begin position="43"/>
        <end position="65"/>
    </location>
</feature>
<feature type="region of interest" description="Disordered" evidence="1">
    <location>
        <begin position="102"/>
        <end position="183"/>
    </location>
</feature>